<reference evidence="9 10" key="1">
    <citation type="submission" date="2015-07" db="EMBL/GenBank/DDBJ databases">
        <title>Genome sequencing of Kibdelosporangium phytohabitans.</title>
        <authorList>
            <person name="Qin S."/>
            <person name="Xing K."/>
        </authorList>
    </citation>
    <scope>NUCLEOTIDE SEQUENCE [LARGE SCALE GENOMIC DNA]</scope>
    <source>
        <strain evidence="9 10">KLBMP1111</strain>
    </source>
</reference>
<dbReference type="Gene3D" id="2.60.40.10">
    <property type="entry name" value="Immunoglobulins"/>
    <property type="match status" value="1"/>
</dbReference>
<dbReference type="Gene3D" id="1.50.10.10">
    <property type="match status" value="1"/>
</dbReference>
<proteinExistence type="inferred from homology"/>
<dbReference type="Pfam" id="PF00759">
    <property type="entry name" value="Glyco_hydro_9"/>
    <property type="match status" value="1"/>
</dbReference>
<evidence type="ECO:0000259" key="8">
    <source>
        <dbReference type="Pfam" id="PF02927"/>
    </source>
</evidence>
<dbReference type="SUPFAM" id="SSF48208">
    <property type="entry name" value="Six-hairpin glycosidases"/>
    <property type="match status" value="1"/>
</dbReference>
<dbReference type="InterPro" id="IPR008928">
    <property type="entry name" value="6-hairpin_glycosidase_sf"/>
</dbReference>
<evidence type="ECO:0000313" key="9">
    <source>
        <dbReference type="EMBL" id="ALG13478.1"/>
    </source>
</evidence>
<evidence type="ECO:0000256" key="6">
    <source>
        <dbReference type="SAM" id="SignalP"/>
    </source>
</evidence>
<dbReference type="AlphaFoldDB" id="A0A0N9IE95"/>
<dbReference type="Proteomes" id="UP000063699">
    <property type="component" value="Chromosome"/>
</dbReference>
<organism evidence="9 10">
    <name type="scientific">Kibdelosporangium phytohabitans</name>
    <dbReference type="NCBI Taxonomy" id="860235"/>
    <lineage>
        <taxon>Bacteria</taxon>
        <taxon>Bacillati</taxon>
        <taxon>Actinomycetota</taxon>
        <taxon>Actinomycetes</taxon>
        <taxon>Pseudonocardiales</taxon>
        <taxon>Pseudonocardiaceae</taxon>
        <taxon>Kibdelosporangium</taxon>
    </lineage>
</organism>
<keyword evidence="6" id="KW-0732">Signal</keyword>
<dbReference type="InterPro" id="IPR014756">
    <property type="entry name" value="Ig_E-set"/>
</dbReference>
<feature type="chain" id="PRO_5006036095" evidence="6">
    <location>
        <begin position="25"/>
        <end position="618"/>
    </location>
</feature>
<evidence type="ECO:0000256" key="4">
    <source>
        <dbReference type="ARBA" id="ARBA00023295"/>
    </source>
</evidence>
<dbReference type="SUPFAM" id="SSF81296">
    <property type="entry name" value="E set domains"/>
    <property type="match status" value="1"/>
</dbReference>
<dbReference type="InterPro" id="IPR012341">
    <property type="entry name" value="6hp_glycosidase-like_sf"/>
</dbReference>
<keyword evidence="10" id="KW-1185">Reference proteome</keyword>
<dbReference type="GO" id="GO:0000272">
    <property type="term" value="P:polysaccharide catabolic process"/>
    <property type="evidence" value="ECO:0007669"/>
    <property type="project" value="UniProtKB-KW"/>
</dbReference>
<feature type="signal peptide" evidence="6">
    <location>
        <begin position="1"/>
        <end position="24"/>
    </location>
</feature>
<evidence type="ECO:0000259" key="7">
    <source>
        <dbReference type="Pfam" id="PF00759"/>
    </source>
</evidence>
<dbReference type="CDD" id="cd02850">
    <property type="entry name" value="E_set_Cellulase_N"/>
    <property type="match status" value="1"/>
</dbReference>
<evidence type="ECO:0000256" key="5">
    <source>
        <dbReference type="ARBA" id="ARBA00023326"/>
    </source>
</evidence>
<protein>
    <submittedName>
        <fullName evidence="9">Uncharacterized protein</fullName>
    </submittedName>
</protein>
<accession>A0A0N9IE95</accession>
<name>A0A0N9IE95_9PSEU</name>
<dbReference type="InterPro" id="IPR013783">
    <property type="entry name" value="Ig-like_fold"/>
</dbReference>
<sequence length="618" mass="65300">MLRRGSVAVLTLCCLAATATPASAAAAGFVRVDQVGYATGEAKVGYLLGTQAVSGAPFTVVDSGGRTVHSGKVGASLGSWNSKYKAVHQVDFSKVDKAGTYQVKFAGKITAQSPSFKVDSAGALFQPLVQATTEFFQAQRDGRNVIPGRLDRKQAHLTDAKATVYAEPKFKGDGGDVPAEPLKPVGGPVDVEGGWFDAGDFVKFTSNTAYSLAELGYVQRTGGNAQLLAEFKHGLDWLDKAWDANSRTLYAQVGIGTGSEEFGFLGDHDVWRLPEADDQLTVKPGDEQYFIKYRPVFPAGPAGSPVSPNLAGRVAAAFALGAQVEQDPQRAKRYLEEAASIFAAAKTTSVGELVTAFPHAYYPESSWLDDMELGAAQLALAGRKLGDARSATWAKQATQWAKQYIASTAKDTLNLYDTSALAHAELVGLLRQGIPGAQVTEKQVIDDLKRQLNSGVQRASGSPFRTGVEITSFDAASKSFGFAATARLYRAVTGDKSYDAFGVQQRNFALGSNAWGISLVVGVGATNPKCPHHQAANLAGDPNGGKRVLYGAVINGPNGAENFADLGEMPPGAIPCSNSLTAFDGQGSRFFDDLRSWPSSEPAIDFTSTALLAFGVSR</sequence>
<feature type="domain" description="Cellulase Ig-like" evidence="8">
    <location>
        <begin position="30"/>
        <end position="107"/>
    </location>
</feature>
<dbReference type="PANTHER" id="PTHR22298">
    <property type="entry name" value="ENDO-1,4-BETA-GLUCANASE"/>
    <property type="match status" value="1"/>
</dbReference>
<keyword evidence="4" id="KW-0326">Glycosidase</keyword>
<evidence type="ECO:0000256" key="1">
    <source>
        <dbReference type="ARBA" id="ARBA00007072"/>
    </source>
</evidence>
<dbReference type="RefSeq" id="WP_054295366.1">
    <property type="nucleotide sequence ID" value="NZ_JADBEI010000001.1"/>
</dbReference>
<dbReference type="STRING" id="860235.AOZ06_47370"/>
<evidence type="ECO:0000313" key="10">
    <source>
        <dbReference type="Proteomes" id="UP000063699"/>
    </source>
</evidence>
<evidence type="ECO:0000256" key="2">
    <source>
        <dbReference type="ARBA" id="ARBA00022801"/>
    </source>
</evidence>
<comment type="similarity">
    <text evidence="1">Belongs to the glycosyl hydrolase 9 (cellulase E) family.</text>
</comment>
<keyword evidence="2" id="KW-0378">Hydrolase</keyword>
<keyword evidence="3" id="KW-0119">Carbohydrate metabolism</keyword>
<dbReference type="EMBL" id="CP012752">
    <property type="protein sequence ID" value="ALG13478.1"/>
    <property type="molecule type" value="Genomic_DNA"/>
</dbReference>
<dbReference type="GO" id="GO:0008810">
    <property type="term" value="F:cellulase activity"/>
    <property type="evidence" value="ECO:0007669"/>
    <property type="project" value="InterPro"/>
</dbReference>
<keyword evidence="5" id="KW-0624">Polysaccharide degradation</keyword>
<dbReference type="KEGG" id="kphy:AOZ06_47370"/>
<dbReference type="InterPro" id="IPR001701">
    <property type="entry name" value="Glyco_hydro_9"/>
</dbReference>
<dbReference type="Pfam" id="PF02927">
    <property type="entry name" value="CelD_N"/>
    <property type="match status" value="1"/>
</dbReference>
<evidence type="ECO:0000256" key="3">
    <source>
        <dbReference type="ARBA" id="ARBA00023277"/>
    </source>
</evidence>
<dbReference type="InterPro" id="IPR004197">
    <property type="entry name" value="Cellulase_Ig-like"/>
</dbReference>
<feature type="domain" description="Glycoside hydrolase family 9" evidence="7">
    <location>
        <begin position="127"/>
        <end position="611"/>
    </location>
</feature>
<gene>
    <name evidence="9" type="ORF">AOZ06_47370</name>
</gene>